<dbReference type="AlphaFoldDB" id="A0A482YDJ2"/>
<dbReference type="EMBL" id="SHMP01000002">
    <property type="protein sequence ID" value="RZV12526.1"/>
    <property type="molecule type" value="Genomic_DNA"/>
</dbReference>
<dbReference type="Proteomes" id="UP000291097">
    <property type="component" value="Unassembled WGS sequence"/>
</dbReference>
<accession>A0A482YDJ2</accession>
<gene>
    <name evidence="1" type="ORF">BDK88_0062</name>
</gene>
<protein>
    <submittedName>
        <fullName evidence="1">Uncharacterized protein</fullName>
    </submittedName>
</protein>
<sequence length="102" mass="11354">MMNMGDTRTLWLGHSHAREGRTSDQSADVVTELLDSVSGIFLNEKVVLLTTIVTTETTYTPIAQPSCDRVCIDFQWLLLGDSKVAEQIHAVAKARQRSGHWP</sequence>
<name>A0A482YDJ2_9EURY</name>
<reference evidence="1" key="1">
    <citation type="submission" date="2019-02" db="EMBL/GenBank/DDBJ databases">
        <title>Genomic Encyclopedia of Archaeal and Bacterial Type Strains, Phase II (KMG-II): from individual species to whole genera.</title>
        <authorList>
            <person name="Goeker M."/>
        </authorList>
    </citation>
    <scope>NUCLEOTIDE SEQUENCE [LARGE SCALE GENOMIC DNA]</scope>
    <source>
        <strain evidence="1">DSM 18328</strain>
    </source>
</reference>
<evidence type="ECO:0000313" key="1">
    <source>
        <dbReference type="EMBL" id="RZV12526.1"/>
    </source>
</evidence>
<proteinExistence type="predicted"/>
<comment type="caution">
    <text evidence="1">The sequence shown here is derived from an EMBL/GenBank/DDBJ whole genome shotgun (WGS) entry which is preliminary data.</text>
</comment>
<organism evidence="1">
    <name type="scientific">Natrinema hispanicum</name>
    <dbReference type="NCBI Taxonomy" id="392421"/>
    <lineage>
        <taxon>Archaea</taxon>
        <taxon>Methanobacteriati</taxon>
        <taxon>Methanobacteriota</taxon>
        <taxon>Stenosarchaea group</taxon>
        <taxon>Halobacteria</taxon>
        <taxon>Halobacteriales</taxon>
        <taxon>Natrialbaceae</taxon>
        <taxon>Natrinema</taxon>
    </lineage>
</organism>